<reference evidence="2" key="1">
    <citation type="submission" date="2016-10" db="EMBL/GenBank/DDBJ databases">
        <authorList>
            <person name="Varghese N."/>
            <person name="Submissions S."/>
        </authorList>
    </citation>
    <scope>NUCLEOTIDE SEQUENCE [LARGE SCALE GENOMIC DNA]</scope>
    <source>
        <strain evidence="2">LP51</strain>
    </source>
</reference>
<dbReference type="Proteomes" id="UP000198724">
    <property type="component" value="Unassembled WGS sequence"/>
</dbReference>
<dbReference type="STRING" id="1436961.SAMN05421739_10217"/>
<accession>A0A1I2QNW8</accession>
<protein>
    <submittedName>
        <fullName evidence="1">Uncharacterized protein</fullName>
    </submittedName>
</protein>
<evidence type="ECO:0000313" key="1">
    <source>
        <dbReference type="EMBL" id="SFG27927.1"/>
    </source>
</evidence>
<dbReference type="EMBL" id="FOOT01000002">
    <property type="protein sequence ID" value="SFG27927.1"/>
    <property type="molecule type" value="Genomic_DNA"/>
</dbReference>
<gene>
    <name evidence="1" type="ORF">SAMN05421739_10217</name>
</gene>
<sequence>MKTTLLYGISSLLLCLLLGSCGKKELTEDEHFNLYLRTLSNDSTGYRIVYGTARNIDTLYGVFSMSL</sequence>
<dbReference type="AlphaFoldDB" id="A0A1I2QNW8"/>
<evidence type="ECO:0000313" key="2">
    <source>
        <dbReference type="Proteomes" id="UP000198724"/>
    </source>
</evidence>
<name>A0A1I2QNW8_9BACT</name>
<proteinExistence type="predicted"/>
<dbReference type="RefSeq" id="WP_092099509.1">
    <property type="nucleotide sequence ID" value="NZ_FOOT01000002.1"/>
</dbReference>
<keyword evidence="2" id="KW-1185">Reference proteome</keyword>
<organism evidence="1 2">
    <name type="scientific">Pontibacter chinhatensis</name>
    <dbReference type="NCBI Taxonomy" id="1436961"/>
    <lineage>
        <taxon>Bacteria</taxon>
        <taxon>Pseudomonadati</taxon>
        <taxon>Bacteroidota</taxon>
        <taxon>Cytophagia</taxon>
        <taxon>Cytophagales</taxon>
        <taxon>Hymenobacteraceae</taxon>
        <taxon>Pontibacter</taxon>
    </lineage>
</organism>
<dbReference type="PROSITE" id="PS51257">
    <property type="entry name" value="PROKAR_LIPOPROTEIN"/>
    <property type="match status" value="1"/>
</dbReference>